<sequence length="471" mass="48352">MLDAGGGGGYAGSTNWYGFNTREMWARLANQDTEPYWKQVSAWKKTADLSSMHLSRLKQYRDGLAEAWPPEKNEAARAYVERLDDLINVVQGVYDTSSSNHQTLSNITLAVSEARRNLEPVLREYEEKERAKKDYEDTNPLLAIFKDEVKQSDLDAVDNKARSIMYSLSGELAGAQVRLQKPPVLEKGGGRTGGDDVNDSPMGNSYPPVLPPVAPMPTGGGSATYTTSPTPAIHTVVPTQTAPGVGPVLGNTSTLTPPTVSPTPSPIITPSPTPTPGPGLPGPFPPPSTGLPPGPKPPGLPPTPGYPNSSNLGQGGPKTGLGNGGGLPPRAMPPGGMIGGSPGSGLGQPAPGAGAARRINPIGGVIGGGGAGGSAGTTPLGGAGQRPGMGGVPASGAGRPGAGMGRNPMSPGQNLGVPPSSRAGAQKQDEENNQHWDPDNPWETDEGVAPVMMPSRPTGRIDPGPAIGYNR</sequence>
<evidence type="ECO:0000313" key="3">
    <source>
        <dbReference type="Proteomes" id="UP001332243"/>
    </source>
</evidence>
<feature type="compositionally biased region" description="Basic and acidic residues" evidence="1">
    <location>
        <begin position="427"/>
        <end position="438"/>
    </location>
</feature>
<feature type="compositionally biased region" description="Gly residues" evidence="1">
    <location>
        <begin position="336"/>
        <end position="346"/>
    </location>
</feature>
<reference evidence="2 3" key="1">
    <citation type="submission" date="2024-01" db="EMBL/GenBank/DDBJ databases">
        <title>Genome insights into Plantactinospora sonchi sp. nov.</title>
        <authorList>
            <person name="Wang L."/>
        </authorList>
    </citation>
    <scope>NUCLEOTIDE SEQUENCE [LARGE SCALE GENOMIC DNA]</scope>
    <source>
        <strain evidence="2 3">NEAU-QY2</strain>
    </source>
</reference>
<accession>A0ABU7RT01</accession>
<feature type="region of interest" description="Disordered" evidence="1">
    <location>
        <begin position="370"/>
        <end position="471"/>
    </location>
</feature>
<feature type="compositionally biased region" description="Gly residues" evidence="1">
    <location>
        <begin position="370"/>
        <end position="404"/>
    </location>
</feature>
<keyword evidence="3" id="KW-1185">Reference proteome</keyword>
<protein>
    <recommendedName>
        <fullName evidence="4">PPE family domain-containing protein</fullName>
    </recommendedName>
</protein>
<feature type="region of interest" description="Disordered" evidence="1">
    <location>
        <begin position="182"/>
        <end position="358"/>
    </location>
</feature>
<dbReference type="PRINTS" id="PR01217">
    <property type="entry name" value="PRICHEXTENSN"/>
</dbReference>
<dbReference type="Proteomes" id="UP001332243">
    <property type="component" value="Unassembled WGS sequence"/>
</dbReference>
<feature type="compositionally biased region" description="Pro residues" evidence="1">
    <location>
        <begin position="259"/>
        <end position="305"/>
    </location>
</feature>
<evidence type="ECO:0000313" key="2">
    <source>
        <dbReference type="EMBL" id="MEE6259622.1"/>
    </source>
</evidence>
<feature type="compositionally biased region" description="Low complexity" evidence="1">
    <location>
        <begin position="347"/>
        <end position="356"/>
    </location>
</feature>
<proteinExistence type="predicted"/>
<evidence type="ECO:0008006" key="4">
    <source>
        <dbReference type="Google" id="ProtNLM"/>
    </source>
</evidence>
<feature type="compositionally biased region" description="Gly residues" evidence="1">
    <location>
        <begin position="313"/>
        <end position="327"/>
    </location>
</feature>
<evidence type="ECO:0000256" key="1">
    <source>
        <dbReference type="SAM" id="MobiDB-lite"/>
    </source>
</evidence>
<comment type="caution">
    <text evidence="2">The sequence shown here is derived from an EMBL/GenBank/DDBJ whole genome shotgun (WGS) entry which is preliminary data.</text>
</comment>
<dbReference type="RefSeq" id="WP_331214738.1">
    <property type="nucleotide sequence ID" value="NZ_JAZGQK010000011.1"/>
</dbReference>
<dbReference type="EMBL" id="JAZGQK010000011">
    <property type="protein sequence ID" value="MEE6259622.1"/>
    <property type="molecule type" value="Genomic_DNA"/>
</dbReference>
<gene>
    <name evidence="2" type="ORF">V1633_14130</name>
</gene>
<organism evidence="2 3">
    <name type="scientific">Plantactinospora sonchi</name>
    <dbReference type="NCBI Taxonomy" id="1544735"/>
    <lineage>
        <taxon>Bacteria</taxon>
        <taxon>Bacillati</taxon>
        <taxon>Actinomycetota</taxon>
        <taxon>Actinomycetes</taxon>
        <taxon>Micromonosporales</taxon>
        <taxon>Micromonosporaceae</taxon>
        <taxon>Plantactinospora</taxon>
    </lineage>
</organism>
<name>A0ABU7RT01_9ACTN</name>